<protein>
    <submittedName>
        <fullName evidence="1">Uncharacterized protein</fullName>
    </submittedName>
</protein>
<dbReference type="GeneTree" id="ENSGT00960000186694"/>
<sequence>ILATSWVRMPIMRSAIPFTSDAHHSFRRSGLFRIAEAIRAPLMGGLEYMGRIRILSWDSTLLASSESLQMTVKAPTRSPRDRTQVECGAKPWHSLILKLIPLVYLIVIAPRTTKSNTVFSAHHDHDHENKHTSFTLHILNQNPRHSTNTAQYSRIQQSNCPGIEAVLQPICPYFYYSYDLLLL</sequence>
<accession>A0A8C5S7Z5</accession>
<organism evidence="1 2">
    <name type="scientific">Laticauda laticaudata</name>
    <name type="common">Blue-ringed sea krait</name>
    <name type="synonym">Blue-lipped sea krait</name>
    <dbReference type="NCBI Taxonomy" id="8630"/>
    <lineage>
        <taxon>Eukaryota</taxon>
        <taxon>Metazoa</taxon>
        <taxon>Chordata</taxon>
        <taxon>Craniata</taxon>
        <taxon>Vertebrata</taxon>
        <taxon>Euteleostomi</taxon>
        <taxon>Lepidosauria</taxon>
        <taxon>Squamata</taxon>
        <taxon>Bifurcata</taxon>
        <taxon>Unidentata</taxon>
        <taxon>Episquamata</taxon>
        <taxon>Toxicofera</taxon>
        <taxon>Serpentes</taxon>
        <taxon>Colubroidea</taxon>
        <taxon>Elapidae</taxon>
        <taxon>Laticaudinae</taxon>
        <taxon>Laticauda</taxon>
    </lineage>
</organism>
<dbReference type="Proteomes" id="UP000694406">
    <property type="component" value="Unplaced"/>
</dbReference>
<evidence type="ECO:0000313" key="1">
    <source>
        <dbReference type="Ensembl" id="ENSLLTP00000014430.1"/>
    </source>
</evidence>
<dbReference type="Ensembl" id="ENSLLTT00000014998.1">
    <property type="protein sequence ID" value="ENSLLTP00000014430.1"/>
    <property type="gene ID" value="ENSLLTG00000011067.1"/>
</dbReference>
<evidence type="ECO:0000313" key="2">
    <source>
        <dbReference type="Proteomes" id="UP000694406"/>
    </source>
</evidence>
<reference evidence="1" key="1">
    <citation type="submission" date="2025-08" db="UniProtKB">
        <authorList>
            <consortium name="Ensembl"/>
        </authorList>
    </citation>
    <scope>IDENTIFICATION</scope>
</reference>
<name>A0A8C5S7Z5_LATLA</name>
<keyword evidence="2" id="KW-1185">Reference proteome</keyword>
<reference evidence="1" key="2">
    <citation type="submission" date="2025-09" db="UniProtKB">
        <authorList>
            <consortium name="Ensembl"/>
        </authorList>
    </citation>
    <scope>IDENTIFICATION</scope>
</reference>
<proteinExistence type="predicted"/>
<dbReference type="AlphaFoldDB" id="A0A8C5S7Z5"/>